<protein>
    <recommendedName>
        <fullName evidence="1">Terpene synthase metal-binding domain-containing protein</fullName>
    </recommendedName>
</protein>
<dbReference type="InterPro" id="IPR005630">
    <property type="entry name" value="Terpene_synthase_metal-bd"/>
</dbReference>
<name>A0AA88UYM2_9ASTE</name>
<dbReference type="GO" id="GO:0010333">
    <property type="term" value="F:terpene synthase activity"/>
    <property type="evidence" value="ECO:0007669"/>
    <property type="project" value="InterPro"/>
</dbReference>
<dbReference type="SUPFAM" id="SSF48576">
    <property type="entry name" value="Terpenoid synthases"/>
    <property type="match status" value="1"/>
</dbReference>
<dbReference type="AlphaFoldDB" id="A0AA88UYM2"/>
<evidence type="ECO:0000313" key="3">
    <source>
        <dbReference type="Proteomes" id="UP001188597"/>
    </source>
</evidence>
<dbReference type="EMBL" id="JAVXUP010003747">
    <property type="protein sequence ID" value="KAK2998234.1"/>
    <property type="molecule type" value="Genomic_DNA"/>
</dbReference>
<dbReference type="Gene3D" id="1.10.600.10">
    <property type="entry name" value="Farnesyl Diphosphate Synthase"/>
    <property type="match status" value="1"/>
</dbReference>
<keyword evidence="3" id="KW-1185">Reference proteome</keyword>
<dbReference type="InterPro" id="IPR008949">
    <property type="entry name" value="Isoprenoid_synthase_dom_sf"/>
</dbReference>
<proteinExistence type="predicted"/>
<evidence type="ECO:0000313" key="2">
    <source>
        <dbReference type="EMBL" id="KAK2998234.1"/>
    </source>
</evidence>
<gene>
    <name evidence="2" type="ORF">RJ639_022583</name>
</gene>
<evidence type="ECO:0000259" key="1">
    <source>
        <dbReference type="Pfam" id="PF03936"/>
    </source>
</evidence>
<sequence>MGRRLVVEEQALIMIIDDIYNVYGTLEELELCTNAVESSCNSVDYDLDPVNDPPPITLFKTSRSPKRVPSSLK</sequence>
<comment type="caution">
    <text evidence="2">The sequence shown here is derived from an EMBL/GenBank/DDBJ whole genome shotgun (WGS) entry which is preliminary data.</text>
</comment>
<reference evidence="2" key="1">
    <citation type="submission" date="2022-12" db="EMBL/GenBank/DDBJ databases">
        <title>Draft genome assemblies for two species of Escallonia (Escalloniales).</title>
        <authorList>
            <person name="Chanderbali A."/>
            <person name="Dervinis C."/>
            <person name="Anghel I."/>
            <person name="Soltis D."/>
            <person name="Soltis P."/>
            <person name="Zapata F."/>
        </authorList>
    </citation>
    <scope>NUCLEOTIDE SEQUENCE</scope>
    <source>
        <strain evidence="2">UCBG64.0493</strain>
        <tissue evidence="2">Leaf</tissue>
    </source>
</reference>
<dbReference type="Proteomes" id="UP001188597">
    <property type="component" value="Unassembled WGS sequence"/>
</dbReference>
<dbReference type="GO" id="GO:0000287">
    <property type="term" value="F:magnesium ion binding"/>
    <property type="evidence" value="ECO:0007669"/>
    <property type="project" value="InterPro"/>
</dbReference>
<organism evidence="2 3">
    <name type="scientific">Escallonia herrerae</name>
    <dbReference type="NCBI Taxonomy" id="1293975"/>
    <lineage>
        <taxon>Eukaryota</taxon>
        <taxon>Viridiplantae</taxon>
        <taxon>Streptophyta</taxon>
        <taxon>Embryophyta</taxon>
        <taxon>Tracheophyta</taxon>
        <taxon>Spermatophyta</taxon>
        <taxon>Magnoliopsida</taxon>
        <taxon>eudicotyledons</taxon>
        <taxon>Gunneridae</taxon>
        <taxon>Pentapetalae</taxon>
        <taxon>asterids</taxon>
        <taxon>campanulids</taxon>
        <taxon>Escalloniales</taxon>
        <taxon>Escalloniaceae</taxon>
        <taxon>Escallonia</taxon>
    </lineage>
</organism>
<accession>A0AA88UYM2</accession>
<dbReference type="Pfam" id="PF03936">
    <property type="entry name" value="Terpene_synth_C"/>
    <property type="match status" value="1"/>
</dbReference>
<feature type="domain" description="Terpene synthase metal-binding" evidence="1">
    <location>
        <begin position="3"/>
        <end position="38"/>
    </location>
</feature>